<accession>A0A225V3W0</accession>
<dbReference type="Proteomes" id="UP000198211">
    <property type="component" value="Unassembled WGS sequence"/>
</dbReference>
<feature type="non-terminal residue" evidence="1">
    <location>
        <position position="61"/>
    </location>
</feature>
<dbReference type="OrthoDB" id="411211at2759"/>
<dbReference type="AlphaFoldDB" id="A0A225V3W0"/>
<dbReference type="STRING" id="4795.A0A225V3W0"/>
<keyword evidence="2" id="KW-1185">Reference proteome</keyword>
<gene>
    <name evidence="1" type="ORF">PHMEG_00028935</name>
</gene>
<dbReference type="EMBL" id="NBNE01008002">
    <property type="protein sequence ID" value="OWY99974.1"/>
    <property type="molecule type" value="Genomic_DNA"/>
</dbReference>
<reference evidence="2" key="1">
    <citation type="submission" date="2017-03" db="EMBL/GenBank/DDBJ databases">
        <title>Phytopthora megakarya and P. palmivora, two closely related causual agents of cacao black pod achieved similar genome size and gene model numbers by different mechanisms.</title>
        <authorList>
            <person name="Ali S."/>
            <person name="Shao J."/>
            <person name="Larry D.J."/>
            <person name="Kronmiller B."/>
            <person name="Shen D."/>
            <person name="Strem M.D."/>
            <person name="Melnick R.L."/>
            <person name="Guiltinan M.J."/>
            <person name="Tyler B.M."/>
            <person name="Meinhardt L.W."/>
            <person name="Bailey B.A."/>
        </authorList>
    </citation>
    <scope>NUCLEOTIDE SEQUENCE [LARGE SCALE GENOMIC DNA]</scope>
    <source>
        <strain evidence="2">zdho120</strain>
    </source>
</reference>
<evidence type="ECO:0000313" key="2">
    <source>
        <dbReference type="Proteomes" id="UP000198211"/>
    </source>
</evidence>
<name>A0A225V3W0_9STRA</name>
<protein>
    <submittedName>
        <fullName evidence="1">Calcineurin-like phosphoesterase</fullName>
    </submittedName>
</protein>
<proteinExistence type="predicted"/>
<evidence type="ECO:0000313" key="1">
    <source>
        <dbReference type="EMBL" id="OWY99974.1"/>
    </source>
</evidence>
<organism evidence="1 2">
    <name type="scientific">Phytophthora megakarya</name>
    <dbReference type="NCBI Taxonomy" id="4795"/>
    <lineage>
        <taxon>Eukaryota</taxon>
        <taxon>Sar</taxon>
        <taxon>Stramenopiles</taxon>
        <taxon>Oomycota</taxon>
        <taxon>Peronosporomycetes</taxon>
        <taxon>Peronosporales</taxon>
        <taxon>Peronosporaceae</taxon>
        <taxon>Phytophthora</taxon>
    </lineage>
</organism>
<sequence length="61" mass="7159">MVGNHDLGGSEYICDDKDYHFRECKSSEEMLKYLNLKVSLQQEYKSANGDRWKLLGHYSVE</sequence>
<comment type="caution">
    <text evidence="1">The sequence shown here is derived from an EMBL/GenBank/DDBJ whole genome shotgun (WGS) entry which is preliminary data.</text>
</comment>